<dbReference type="Pfam" id="PF13589">
    <property type="entry name" value="HATPase_c_3"/>
    <property type="match status" value="1"/>
</dbReference>
<evidence type="ECO:0000256" key="5">
    <source>
        <dbReference type="ARBA" id="ARBA00022840"/>
    </source>
</evidence>
<dbReference type="InterPro" id="IPR020568">
    <property type="entry name" value="Ribosomal_Su5_D2-typ_SF"/>
</dbReference>
<dbReference type="PIRSF" id="PIRSF002583">
    <property type="entry name" value="Hsp90"/>
    <property type="match status" value="1"/>
</dbReference>
<evidence type="ECO:0000256" key="1">
    <source>
        <dbReference type="ARBA" id="ARBA00004496"/>
    </source>
</evidence>
<feature type="binding site" evidence="9">
    <location>
        <position position="90"/>
    </location>
    <ligand>
        <name>ATP</name>
        <dbReference type="ChEBI" id="CHEBI:30616"/>
    </ligand>
</feature>
<dbReference type="GO" id="GO:0051082">
    <property type="term" value="F:unfolded protein binding"/>
    <property type="evidence" value="ECO:0007669"/>
    <property type="project" value="UniProtKB-UniRule"/>
</dbReference>
<feature type="binding site" evidence="9">
    <location>
        <begin position="118"/>
        <end position="123"/>
    </location>
    <ligand>
        <name>ATP</name>
        <dbReference type="ChEBI" id="CHEBI:30616"/>
    </ligand>
</feature>
<dbReference type="InterPro" id="IPR003594">
    <property type="entry name" value="HATPase_dom"/>
</dbReference>
<dbReference type="SUPFAM" id="SSF55874">
    <property type="entry name" value="ATPase domain of HSP90 chaperone/DNA topoisomerase II/histidine kinase"/>
    <property type="match status" value="1"/>
</dbReference>
<feature type="domain" description="Histidine kinase/HSP90-like ATPase" evidence="10">
    <location>
        <begin position="24"/>
        <end position="178"/>
    </location>
</feature>
<organism evidence="11 12">
    <name type="scientific">Sporobacter termitidis DSM 10068</name>
    <dbReference type="NCBI Taxonomy" id="1123282"/>
    <lineage>
        <taxon>Bacteria</taxon>
        <taxon>Bacillati</taxon>
        <taxon>Bacillota</taxon>
        <taxon>Clostridia</taxon>
        <taxon>Eubacteriales</taxon>
        <taxon>Oscillospiraceae</taxon>
        <taxon>Sporobacter</taxon>
    </lineage>
</organism>
<dbReference type="SMART" id="SM00387">
    <property type="entry name" value="HATPase_c"/>
    <property type="match status" value="1"/>
</dbReference>
<dbReference type="InterPro" id="IPR020575">
    <property type="entry name" value="Hsp90_N"/>
</dbReference>
<dbReference type="Proteomes" id="UP000183995">
    <property type="component" value="Unassembled WGS sequence"/>
</dbReference>
<dbReference type="SUPFAM" id="SSF54211">
    <property type="entry name" value="Ribosomal protein S5 domain 2-like"/>
    <property type="match status" value="1"/>
</dbReference>
<proteinExistence type="inferred from homology"/>
<feature type="region of interest" description="C" evidence="8">
    <location>
        <begin position="562"/>
        <end position="637"/>
    </location>
</feature>
<evidence type="ECO:0000256" key="8">
    <source>
        <dbReference type="HAMAP-Rule" id="MF_00505"/>
    </source>
</evidence>
<dbReference type="InterPro" id="IPR019805">
    <property type="entry name" value="Heat_shock_protein_90_CS"/>
</dbReference>
<dbReference type="GO" id="GO:0005524">
    <property type="term" value="F:ATP binding"/>
    <property type="evidence" value="ECO:0007669"/>
    <property type="project" value="UniProtKB-UniRule"/>
</dbReference>
<keyword evidence="6 8" id="KW-0346">Stress response</keyword>
<dbReference type="FunFam" id="3.30.565.10:FF:000009">
    <property type="entry name" value="Molecular chaperone HtpG"/>
    <property type="match status" value="1"/>
</dbReference>
<feature type="binding site" evidence="9">
    <location>
        <position position="168"/>
    </location>
    <ligand>
        <name>ATP</name>
        <dbReference type="ChEBI" id="CHEBI:30616"/>
    </ligand>
</feature>
<dbReference type="PANTHER" id="PTHR11528">
    <property type="entry name" value="HEAT SHOCK PROTEIN 90 FAMILY MEMBER"/>
    <property type="match status" value="1"/>
</dbReference>
<dbReference type="GO" id="GO:0140662">
    <property type="term" value="F:ATP-dependent protein folding chaperone"/>
    <property type="evidence" value="ECO:0007669"/>
    <property type="project" value="InterPro"/>
</dbReference>
<evidence type="ECO:0000256" key="3">
    <source>
        <dbReference type="ARBA" id="ARBA00022490"/>
    </source>
</evidence>
<gene>
    <name evidence="8" type="primary">htpG</name>
    <name evidence="11" type="ORF">SAMN02745823_00900</name>
</gene>
<dbReference type="Pfam" id="PF00183">
    <property type="entry name" value="HSP90"/>
    <property type="match status" value="1"/>
</dbReference>
<dbReference type="RefSeq" id="WP_073076460.1">
    <property type="nucleotide sequence ID" value="NZ_FQXV01000002.1"/>
</dbReference>
<comment type="function">
    <text evidence="8">Molecular chaperone. Has ATPase activity.</text>
</comment>
<dbReference type="CDD" id="cd16927">
    <property type="entry name" value="HATPase_Hsp90-like"/>
    <property type="match status" value="1"/>
</dbReference>
<evidence type="ECO:0000313" key="11">
    <source>
        <dbReference type="EMBL" id="SHH76249.1"/>
    </source>
</evidence>
<feature type="binding site" evidence="9">
    <location>
        <position position="82"/>
    </location>
    <ligand>
        <name>ATP</name>
        <dbReference type="ChEBI" id="CHEBI:30616"/>
    </ligand>
</feature>
<protein>
    <recommendedName>
        <fullName evidence="8">Chaperone protein HtpG</fullName>
    </recommendedName>
    <alternativeName>
        <fullName evidence="8">Heat shock protein HtpG</fullName>
    </alternativeName>
    <alternativeName>
        <fullName evidence="8">High temperature protein G</fullName>
    </alternativeName>
</protein>
<dbReference type="Gene3D" id="3.30.230.80">
    <property type="match status" value="1"/>
</dbReference>
<dbReference type="OrthoDB" id="9802640at2"/>
<feature type="binding site" evidence="9">
    <location>
        <position position="35"/>
    </location>
    <ligand>
        <name>ATP</name>
        <dbReference type="ChEBI" id="CHEBI:30616"/>
    </ligand>
</feature>
<dbReference type="STRING" id="1123282.SAMN02745823_00900"/>
<feature type="binding site" evidence="9">
    <location>
        <position position="350"/>
    </location>
    <ligand>
        <name>ATP</name>
        <dbReference type="ChEBI" id="CHEBI:30616"/>
    </ligand>
</feature>
<sequence>MAKKQFKSESKRLLDLMVNSIYTHKEIFLREIISNASDAIDKLCYISLTDDKVGLNRDDFKITVTADKENRTITVSDNGIGMTAEELEQNLGVIAKSGSLQFKKDIGDKKEDVDIIGQFGVGFYSAFMVASKVTVVTRAYGQEEANMWVSTGSDGYTITPCEKDSAGTEIIIALKEDEEGESYGEFLEEHELHRIIKKYSDYIRWPIVMDVTKSRQVETDETDKDGSKKKTWEDYTEKEVVNSRVPIWQRSRSEVSDEECMQFYKEKFFDMEDPVSVIRISAEGAVTYKAMLFIPAKAPYDYYTREYKSGLQLYTSGVMIMETCADLLPEHFRFVRGIVDSQDLSLNISREMLQHDRQLKVIETNLEKKIKAELKRLLENDYDKYAAFYKSFGLQLKYGIVNGYGANRDLLSDLIMFYSSKAEKLITLADYVKNMPEDQKYIYYACGESVQKLDKLPQAENVREKGYEILYLTDDVDEFVVKTLIRFEEKEFRSVNDDDLGLETEEEKKETEKLETENKDVLDFIKESLGGKIAAAKLSHKLKSHPVCLTAQGGISLEMERYFAATQGDMAEHMKAERVLELNAGHPVFQALKSTFPTDKEKAAKYAELLYGQAQLIAGVSLDDPAHFAELVSSLMI</sequence>
<name>A0A1M5VLY0_9FIRM</name>
<comment type="subcellular location">
    <subcellularLocation>
        <location evidence="1 8">Cytoplasm</location>
    </subcellularLocation>
</comment>
<feature type="binding site" evidence="9">
    <location>
        <begin position="97"/>
        <end position="98"/>
    </location>
    <ligand>
        <name>ATP</name>
        <dbReference type="ChEBI" id="CHEBI:30616"/>
    </ligand>
</feature>
<comment type="subunit">
    <text evidence="8">Homodimer.</text>
</comment>
<evidence type="ECO:0000256" key="6">
    <source>
        <dbReference type="ARBA" id="ARBA00023016"/>
    </source>
</evidence>
<dbReference type="SUPFAM" id="SSF110942">
    <property type="entry name" value="HSP90 C-terminal domain"/>
    <property type="match status" value="1"/>
</dbReference>
<dbReference type="PROSITE" id="PS00298">
    <property type="entry name" value="HSP90"/>
    <property type="match status" value="1"/>
</dbReference>
<evidence type="ECO:0000256" key="7">
    <source>
        <dbReference type="ARBA" id="ARBA00023186"/>
    </source>
</evidence>
<dbReference type="GO" id="GO:0005737">
    <property type="term" value="C:cytoplasm"/>
    <property type="evidence" value="ECO:0007669"/>
    <property type="project" value="UniProtKB-SubCell"/>
</dbReference>
<keyword evidence="12" id="KW-1185">Reference proteome</keyword>
<keyword evidence="5 8" id="KW-0067">ATP-binding</keyword>
<dbReference type="Gene3D" id="3.30.565.10">
    <property type="entry name" value="Histidine kinase-like ATPase, C-terminal domain"/>
    <property type="match status" value="1"/>
</dbReference>
<keyword evidence="3 8" id="KW-0963">Cytoplasm</keyword>
<evidence type="ECO:0000256" key="4">
    <source>
        <dbReference type="ARBA" id="ARBA00022741"/>
    </source>
</evidence>
<evidence type="ECO:0000256" key="2">
    <source>
        <dbReference type="ARBA" id="ARBA00008239"/>
    </source>
</evidence>
<dbReference type="InterPro" id="IPR001404">
    <property type="entry name" value="Hsp90_fam"/>
</dbReference>
<comment type="similarity">
    <text evidence="2 8">Belongs to the heat shock protein 90 family.</text>
</comment>
<dbReference type="Gene3D" id="1.20.120.790">
    <property type="entry name" value="Heat shock protein 90, C-terminal domain"/>
    <property type="match status" value="1"/>
</dbReference>
<dbReference type="PRINTS" id="PR00775">
    <property type="entry name" value="HEATSHOCK90"/>
</dbReference>
<dbReference type="NCBIfam" id="NF003555">
    <property type="entry name" value="PRK05218.1"/>
    <property type="match status" value="1"/>
</dbReference>
<comment type="caution">
    <text evidence="8">Lacks conserved residue(s) required for the propagation of feature annotation.</text>
</comment>
<accession>A0A1M5VLY0</accession>
<reference evidence="11 12" key="1">
    <citation type="submission" date="2016-11" db="EMBL/GenBank/DDBJ databases">
        <authorList>
            <person name="Jaros S."/>
            <person name="Januszkiewicz K."/>
            <person name="Wedrychowicz H."/>
        </authorList>
    </citation>
    <scope>NUCLEOTIDE SEQUENCE [LARGE SCALE GENOMIC DNA]</scope>
    <source>
        <strain evidence="11 12">DSM 10068</strain>
    </source>
</reference>
<dbReference type="InterPro" id="IPR037196">
    <property type="entry name" value="HSP90_C"/>
</dbReference>
<dbReference type="EMBL" id="FQXV01000002">
    <property type="protein sequence ID" value="SHH76249.1"/>
    <property type="molecule type" value="Genomic_DNA"/>
</dbReference>
<dbReference type="HAMAP" id="MF_00505">
    <property type="entry name" value="HSP90"/>
    <property type="match status" value="1"/>
</dbReference>
<dbReference type="GO" id="GO:0016887">
    <property type="term" value="F:ATP hydrolysis activity"/>
    <property type="evidence" value="ECO:0007669"/>
    <property type="project" value="InterPro"/>
</dbReference>
<feature type="binding site" evidence="9">
    <location>
        <position position="96"/>
    </location>
    <ligand>
        <name>ATP</name>
        <dbReference type="ChEBI" id="CHEBI:30616"/>
    </ligand>
</feature>
<evidence type="ECO:0000256" key="9">
    <source>
        <dbReference type="PIRSR" id="PIRSR002583-1"/>
    </source>
</evidence>
<evidence type="ECO:0000313" key="12">
    <source>
        <dbReference type="Proteomes" id="UP000183995"/>
    </source>
</evidence>
<feature type="binding site" evidence="9">
    <location>
        <position position="77"/>
    </location>
    <ligand>
        <name>ATP</name>
        <dbReference type="ChEBI" id="CHEBI:30616"/>
    </ligand>
</feature>
<keyword evidence="7 8" id="KW-0143">Chaperone</keyword>
<feature type="region of interest" description="A; substrate-binding" evidence="8">
    <location>
        <begin position="1"/>
        <end position="350"/>
    </location>
</feature>
<dbReference type="InterPro" id="IPR036890">
    <property type="entry name" value="HATPase_C_sf"/>
</dbReference>
<evidence type="ECO:0000259" key="10">
    <source>
        <dbReference type="SMART" id="SM00387"/>
    </source>
</evidence>
<feature type="binding site" evidence="9">
    <location>
        <position position="31"/>
    </location>
    <ligand>
        <name>ATP</name>
        <dbReference type="ChEBI" id="CHEBI:30616"/>
    </ligand>
</feature>
<dbReference type="Gene3D" id="3.40.50.11260">
    <property type="match status" value="1"/>
</dbReference>
<dbReference type="AlphaFoldDB" id="A0A1M5VLY0"/>
<keyword evidence="4 8" id="KW-0547">Nucleotide-binding</keyword>